<dbReference type="EMBL" id="BMAR01000008">
    <property type="protein sequence ID" value="GFR44490.1"/>
    <property type="molecule type" value="Genomic_DNA"/>
</dbReference>
<dbReference type="Proteomes" id="UP001054857">
    <property type="component" value="Unassembled WGS sequence"/>
</dbReference>
<keyword evidence="3" id="KW-1185">Reference proteome</keyword>
<feature type="transmembrane region" description="Helical" evidence="1">
    <location>
        <begin position="349"/>
        <end position="366"/>
    </location>
</feature>
<evidence type="ECO:0000256" key="1">
    <source>
        <dbReference type="SAM" id="Phobius"/>
    </source>
</evidence>
<keyword evidence="1" id="KW-0472">Membrane</keyword>
<reference evidence="2 3" key="1">
    <citation type="journal article" date="2021" name="Sci. Rep.">
        <title>Genome sequencing of the multicellular alga Astrephomene provides insights into convergent evolution of germ-soma differentiation.</title>
        <authorList>
            <person name="Yamashita S."/>
            <person name="Yamamoto K."/>
            <person name="Matsuzaki R."/>
            <person name="Suzuki S."/>
            <person name="Yamaguchi H."/>
            <person name="Hirooka S."/>
            <person name="Minakuchi Y."/>
            <person name="Miyagishima S."/>
            <person name="Kawachi M."/>
            <person name="Toyoda A."/>
            <person name="Nozaki H."/>
        </authorList>
    </citation>
    <scope>NUCLEOTIDE SEQUENCE [LARGE SCALE GENOMIC DNA]</scope>
    <source>
        <strain evidence="2 3">NIES-4017</strain>
    </source>
</reference>
<sequence>MQSTISSRLGTSSRVLPAALPVLSAGIRVITWHVHHGCNARRAALRCIATYTSANGSPAGALPHSGPASTRLQTASYGALQSSRLCRITGLCSRTNIKIVNTNMRCPTCLVDNASSDDPSTMFPAVTVDQTVKLLHHQSSQPSDDELSASVLSGLPSNLLSNIKEPSFSPSLSRPVIPRGFTASSPLTAPQQQPNLQASNLGAAAAAITTILIYRARASAMAVVAAFASRLSASTTLPSSTSPHATRMTHFATGSTVALPSNPWELAFGAYRTLCTAPRRPSFSDATTKTEIGTGAAVDEAKPATAPTGVVAVLRAWFRRTRGRAEGISRKFLFRTLNKRIIRQMARRATIGLPIVGFFFVARLLVKDFERVRAEAAAGRKSIAGLFSVALACDAVDLVSQALLLAGMAHSHYGLGLGVAAEWLAAADHSTVAMAVTSFTAGVTGELLTVLREERQQQQQCGLVGELGRQDMKKD</sequence>
<gene>
    <name evidence="2" type="ORF">Agub_g5753</name>
</gene>
<accession>A0AAD3DM96</accession>
<evidence type="ECO:0000313" key="3">
    <source>
        <dbReference type="Proteomes" id="UP001054857"/>
    </source>
</evidence>
<dbReference type="AlphaFoldDB" id="A0AAD3DM96"/>
<keyword evidence="1" id="KW-1133">Transmembrane helix</keyword>
<organism evidence="2 3">
    <name type="scientific">Astrephomene gubernaculifera</name>
    <dbReference type="NCBI Taxonomy" id="47775"/>
    <lineage>
        <taxon>Eukaryota</taxon>
        <taxon>Viridiplantae</taxon>
        <taxon>Chlorophyta</taxon>
        <taxon>core chlorophytes</taxon>
        <taxon>Chlorophyceae</taxon>
        <taxon>CS clade</taxon>
        <taxon>Chlamydomonadales</taxon>
        <taxon>Astrephomenaceae</taxon>
        <taxon>Astrephomene</taxon>
    </lineage>
</organism>
<comment type="caution">
    <text evidence="2">The sequence shown here is derived from an EMBL/GenBank/DDBJ whole genome shotgun (WGS) entry which is preliminary data.</text>
</comment>
<feature type="transmembrane region" description="Helical" evidence="1">
    <location>
        <begin position="386"/>
        <end position="406"/>
    </location>
</feature>
<name>A0AAD3DM96_9CHLO</name>
<keyword evidence="1" id="KW-0812">Transmembrane</keyword>
<protein>
    <submittedName>
        <fullName evidence="2">Uncharacterized protein</fullName>
    </submittedName>
</protein>
<proteinExistence type="predicted"/>
<evidence type="ECO:0000313" key="2">
    <source>
        <dbReference type="EMBL" id="GFR44490.1"/>
    </source>
</evidence>